<organism evidence="2 3">
    <name type="scientific">Polyangium spumosum</name>
    <dbReference type="NCBI Taxonomy" id="889282"/>
    <lineage>
        <taxon>Bacteria</taxon>
        <taxon>Pseudomonadati</taxon>
        <taxon>Myxococcota</taxon>
        <taxon>Polyangia</taxon>
        <taxon>Polyangiales</taxon>
        <taxon>Polyangiaceae</taxon>
        <taxon>Polyangium</taxon>
    </lineage>
</organism>
<evidence type="ECO:0000313" key="2">
    <source>
        <dbReference type="EMBL" id="MRG96260.1"/>
    </source>
</evidence>
<evidence type="ECO:0000313" key="3">
    <source>
        <dbReference type="Proteomes" id="UP000440224"/>
    </source>
</evidence>
<name>A0A6N7Q0J6_9BACT</name>
<sequence length="100" mass="10442">MSKVRMGLGMVIVAVLTLAAGAAFAGTPGGLYGQQQPGVSKARGAQVTRGLQAPRGMQGARVIQEEVDLEDDLVGQGALELEEDLGTQESLVDDDQLFQD</sequence>
<feature type="signal peptide" evidence="1">
    <location>
        <begin position="1"/>
        <end position="25"/>
    </location>
</feature>
<proteinExistence type="predicted"/>
<dbReference type="RefSeq" id="WP_153823055.1">
    <property type="nucleotide sequence ID" value="NZ_WJIE01000010.1"/>
</dbReference>
<reference evidence="2 3" key="1">
    <citation type="submission" date="2019-10" db="EMBL/GenBank/DDBJ databases">
        <title>A soil myxobacterium in the family Polyangiaceae.</title>
        <authorList>
            <person name="Li Y."/>
            <person name="Wang J."/>
        </authorList>
    </citation>
    <scope>NUCLEOTIDE SEQUENCE [LARGE SCALE GENOMIC DNA]</scope>
    <source>
        <strain evidence="2 3">DSM 14734</strain>
    </source>
</reference>
<evidence type="ECO:0000256" key="1">
    <source>
        <dbReference type="SAM" id="SignalP"/>
    </source>
</evidence>
<keyword evidence="3" id="KW-1185">Reference proteome</keyword>
<dbReference type="EMBL" id="WJIE01000010">
    <property type="protein sequence ID" value="MRG96260.1"/>
    <property type="molecule type" value="Genomic_DNA"/>
</dbReference>
<dbReference type="AlphaFoldDB" id="A0A6N7Q0J6"/>
<gene>
    <name evidence="2" type="ORF">GF068_30710</name>
</gene>
<accession>A0A6N7Q0J6</accession>
<comment type="caution">
    <text evidence="2">The sequence shown here is derived from an EMBL/GenBank/DDBJ whole genome shotgun (WGS) entry which is preliminary data.</text>
</comment>
<keyword evidence="1" id="KW-0732">Signal</keyword>
<protein>
    <submittedName>
        <fullName evidence="2">Uncharacterized protein</fullName>
    </submittedName>
</protein>
<feature type="chain" id="PRO_5026704734" evidence="1">
    <location>
        <begin position="26"/>
        <end position="100"/>
    </location>
</feature>
<dbReference type="Proteomes" id="UP000440224">
    <property type="component" value="Unassembled WGS sequence"/>
</dbReference>